<sequence>MNDHNPYQAPEAPLPSAPLPSAPLALNAADVLAGRGERLGASLIDGVISLLIFLPLAALTGYFGKVMAAARGGEAMSLLAMAGYVALAFVVVQGYQLARTGQTWGKKLLSIRIVDLHGEPPPLWRLIVLRYLPTQLLSLVPVAGNVYALLDALFIFRQDKRCLHDIIAGTQVVNVRR</sequence>
<dbReference type="Pfam" id="PF06271">
    <property type="entry name" value="RDD"/>
    <property type="match status" value="1"/>
</dbReference>
<dbReference type="Proteomes" id="UP000055854">
    <property type="component" value="Unassembled WGS sequence"/>
</dbReference>
<keyword evidence="3 6" id="KW-0812">Transmembrane</keyword>
<evidence type="ECO:0000256" key="5">
    <source>
        <dbReference type="ARBA" id="ARBA00023136"/>
    </source>
</evidence>
<evidence type="ECO:0000256" key="1">
    <source>
        <dbReference type="ARBA" id="ARBA00004651"/>
    </source>
</evidence>
<keyword evidence="5 6" id="KW-0472">Membrane</keyword>
<gene>
    <name evidence="8" type="ORF">ATB53_01805</name>
</gene>
<reference evidence="8 9" key="1">
    <citation type="submission" date="2015-11" db="EMBL/GenBank/DDBJ databases">
        <title>Long Read and Single Molecule DNA Sequencing Simplifies Genome Assembly and TAL Effector Gene Analysis of Xanthomonas translucens.</title>
        <authorList>
            <person name="Peng Z."/>
            <person name="Hu Y."/>
            <person name="Xie J."/>
            <person name="Potnis N."/>
            <person name="Akhunova A."/>
            <person name="Jones J."/>
            <person name="Liu Z."/>
            <person name="White F."/>
            <person name="Liu S."/>
        </authorList>
    </citation>
    <scope>NUCLEOTIDE SEQUENCE [LARGE SCALE GENOMIC DNA]</scope>
    <source>
        <strain evidence="8 9">B1</strain>
    </source>
</reference>
<dbReference type="OrthoDB" id="8612316at2"/>
<keyword evidence="4 6" id="KW-1133">Transmembrane helix</keyword>
<feature type="transmembrane region" description="Helical" evidence="6">
    <location>
        <begin position="39"/>
        <end position="63"/>
    </location>
</feature>
<comment type="subcellular location">
    <subcellularLocation>
        <location evidence="1">Cell membrane</location>
        <topology evidence="1">Multi-pass membrane protein</topology>
    </subcellularLocation>
</comment>
<dbReference type="PANTHER" id="PTHR36115">
    <property type="entry name" value="PROLINE-RICH ANTIGEN HOMOLOG-RELATED"/>
    <property type="match status" value="1"/>
</dbReference>
<evidence type="ECO:0000259" key="7">
    <source>
        <dbReference type="Pfam" id="PF06271"/>
    </source>
</evidence>
<dbReference type="InterPro" id="IPR051791">
    <property type="entry name" value="Pra-immunoreactive"/>
</dbReference>
<evidence type="ECO:0000256" key="2">
    <source>
        <dbReference type="ARBA" id="ARBA00022475"/>
    </source>
</evidence>
<dbReference type="AlphaFoldDB" id="A0A109HDG3"/>
<dbReference type="EMBL" id="LNTA01000459">
    <property type="protein sequence ID" value="KWV10167.1"/>
    <property type="molecule type" value="Genomic_DNA"/>
</dbReference>
<accession>A0A109HDG3</accession>
<evidence type="ECO:0000256" key="3">
    <source>
        <dbReference type="ARBA" id="ARBA00022692"/>
    </source>
</evidence>
<comment type="caution">
    <text evidence="8">The sequence shown here is derived from an EMBL/GenBank/DDBJ whole genome shotgun (WGS) entry which is preliminary data.</text>
</comment>
<name>A0A109HDG3_XANCT</name>
<keyword evidence="2" id="KW-1003">Cell membrane</keyword>
<dbReference type="GO" id="GO:0005886">
    <property type="term" value="C:plasma membrane"/>
    <property type="evidence" value="ECO:0007669"/>
    <property type="project" value="UniProtKB-SubCell"/>
</dbReference>
<feature type="domain" description="RDD" evidence="7">
    <location>
        <begin position="33"/>
        <end position="169"/>
    </location>
</feature>
<organism evidence="8 9">
    <name type="scientific">Xanthomonas campestris pv. translucens</name>
    <dbReference type="NCBI Taxonomy" id="343"/>
    <lineage>
        <taxon>Bacteria</taxon>
        <taxon>Pseudomonadati</taxon>
        <taxon>Pseudomonadota</taxon>
        <taxon>Gammaproteobacteria</taxon>
        <taxon>Lysobacterales</taxon>
        <taxon>Lysobacteraceae</taxon>
        <taxon>Xanthomonas</taxon>
        <taxon>Xanthomonas translucens group</taxon>
    </lineage>
</organism>
<evidence type="ECO:0000256" key="4">
    <source>
        <dbReference type="ARBA" id="ARBA00022989"/>
    </source>
</evidence>
<evidence type="ECO:0000313" key="9">
    <source>
        <dbReference type="Proteomes" id="UP000055854"/>
    </source>
</evidence>
<feature type="transmembrane region" description="Helical" evidence="6">
    <location>
        <begin position="136"/>
        <end position="156"/>
    </location>
</feature>
<dbReference type="InterPro" id="IPR010432">
    <property type="entry name" value="RDD"/>
</dbReference>
<feature type="transmembrane region" description="Helical" evidence="6">
    <location>
        <begin position="75"/>
        <end position="95"/>
    </location>
</feature>
<evidence type="ECO:0000256" key="6">
    <source>
        <dbReference type="SAM" id="Phobius"/>
    </source>
</evidence>
<dbReference type="RefSeq" id="WP_060748850.1">
    <property type="nucleotide sequence ID" value="NZ_LNTA01000459.1"/>
</dbReference>
<proteinExistence type="predicted"/>
<evidence type="ECO:0000313" key="8">
    <source>
        <dbReference type="EMBL" id="KWV10167.1"/>
    </source>
</evidence>
<protein>
    <recommendedName>
        <fullName evidence="7">RDD domain-containing protein</fullName>
    </recommendedName>
</protein>